<dbReference type="OrthoDB" id="5828470at2759"/>
<dbReference type="Pfam" id="PF16545">
    <property type="entry name" value="CCM2_C"/>
    <property type="match status" value="1"/>
</dbReference>
<dbReference type="EMBL" id="REGN01005697">
    <property type="protein sequence ID" value="RNA12405.1"/>
    <property type="molecule type" value="Genomic_DNA"/>
</dbReference>
<evidence type="ECO:0000313" key="3">
    <source>
        <dbReference type="EMBL" id="RNA12405.1"/>
    </source>
</evidence>
<sequence length="361" mass="41726">MNKPKANLNQRRKLKNDNLEFFIKSSEHLLEDFVELDCQYIGHLSQVSKKFDITVKKVLLNVMKDAQDLNVLPKVLTRANDSILRINAYILEILNRDTEKMWHGIPVHNISNICYAKETENSHILAVQYGDTYELTDYFNIVLLVLNSRQEAEIICQLLKKCFEVLYIERTMSLLDQVVGDETMSNCSTSVSVVARRNKMNKTNTLKLKNFDDVKSLISLRVTTADKKDTKNENVKSESLNESAYETIEDFIGQLRRELTKKEYESFGVALAQWQKGEPFEKFCIKALEILGSTRLHIFIGLKPFVPKENVEWFKNFVKANYDEQLYSTEAFDSDHSFESDSEAKTTYTSSSCGRIIDNKF</sequence>
<feature type="domain" description="Cerebral cavernous malformations 2 harmonin-homology" evidence="2">
    <location>
        <begin position="241"/>
        <end position="319"/>
    </location>
</feature>
<name>A0A3M7QN36_BRAPC</name>
<gene>
    <name evidence="3" type="ORF">BpHYR1_045567</name>
</gene>
<dbReference type="AlphaFoldDB" id="A0A3M7QN36"/>
<comment type="similarity">
    <text evidence="1">Belongs to the CCM2 family.</text>
</comment>
<evidence type="ECO:0000313" key="4">
    <source>
        <dbReference type="Proteomes" id="UP000276133"/>
    </source>
</evidence>
<proteinExistence type="inferred from homology"/>
<dbReference type="PANTHER" id="PTHR21642:SF6">
    <property type="entry name" value="CEREBRAL CAVERNOUS MALFORMATIONS 2 HARMONIN-HOMOLOGY DOMAIN-CONTAINING PROTEIN"/>
    <property type="match status" value="1"/>
</dbReference>
<dbReference type="Gene3D" id="2.30.29.30">
    <property type="entry name" value="Pleckstrin-homology domain (PH domain)/Phosphotyrosine-binding domain (PTB)"/>
    <property type="match status" value="1"/>
</dbReference>
<keyword evidence="4" id="KW-1185">Reference proteome</keyword>
<dbReference type="InterPro" id="IPR011993">
    <property type="entry name" value="PH-like_dom_sf"/>
</dbReference>
<dbReference type="InterPro" id="IPR032375">
    <property type="entry name" value="CCM2_C"/>
</dbReference>
<reference evidence="3 4" key="1">
    <citation type="journal article" date="2018" name="Sci. Rep.">
        <title>Genomic signatures of local adaptation to the degree of environmental predictability in rotifers.</title>
        <authorList>
            <person name="Franch-Gras L."/>
            <person name="Hahn C."/>
            <person name="Garcia-Roger E.M."/>
            <person name="Carmona M.J."/>
            <person name="Serra M."/>
            <person name="Gomez A."/>
        </authorList>
    </citation>
    <scope>NUCLEOTIDE SEQUENCE [LARGE SCALE GENOMIC DNA]</scope>
    <source>
        <strain evidence="3">HYR1</strain>
    </source>
</reference>
<dbReference type="PANTHER" id="PTHR21642">
    <property type="entry name" value="CEREBRAL CAVERNOUS MALFORMATIONS PROTEIN 2 HOMOLOG"/>
    <property type="match status" value="1"/>
</dbReference>
<dbReference type="Gene3D" id="1.20.1160.20">
    <property type="match status" value="1"/>
</dbReference>
<evidence type="ECO:0000256" key="1">
    <source>
        <dbReference type="ARBA" id="ARBA00010822"/>
    </source>
</evidence>
<dbReference type="Proteomes" id="UP000276133">
    <property type="component" value="Unassembled WGS sequence"/>
</dbReference>
<accession>A0A3M7QN36</accession>
<dbReference type="InterPro" id="IPR026159">
    <property type="entry name" value="Malcavernin"/>
</dbReference>
<comment type="caution">
    <text evidence="3">The sequence shown here is derived from an EMBL/GenBank/DDBJ whole genome shotgun (WGS) entry which is preliminary data.</text>
</comment>
<organism evidence="3 4">
    <name type="scientific">Brachionus plicatilis</name>
    <name type="common">Marine rotifer</name>
    <name type="synonym">Brachionus muelleri</name>
    <dbReference type="NCBI Taxonomy" id="10195"/>
    <lineage>
        <taxon>Eukaryota</taxon>
        <taxon>Metazoa</taxon>
        <taxon>Spiralia</taxon>
        <taxon>Gnathifera</taxon>
        <taxon>Rotifera</taxon>
        <taxon>Eurotatoria</taxon>
        <taxon>Monogononta</taxon>
        <taxon>Pseudotrocha</taxon>
        <taxon>Ploima</taxon>
        <taxon>Brachionidae</taxon>
        <taxon>Brachionus</taxon>
    </lineage>
</organism>
<protein>
    <submittedName>
        <fullName evidence="3">Cerebral cavernous malformations 2 isoform X1</fullName>
    </submittedName>
</protein>
<evidence type="ECO:0000259" key="2">
    <source>
        <dbReference type="Pfam" id="PF16545"/>
    </source>
</evidence>
<dbReference type="STRING" id="10195.A0A3M7QN36"/>